<proteinExistence type="predicted"/>
<dbReference type="RefSeq" id="WP_182974625.1">
    <property type="nucleotide sequence ID" value="NZ_JABEQN010000017.1"/>
</dbReference>
<sequence>MILVFDTDRGDGIEREAQQNHVFAVQKHVAEGRVISRQRGRGCNPGDRERPADRDRIAFDREGAGDGLVGLVDIGPRIAERRVQEAEFVSIAVVIHDGDGDNASHT</sequence>
<dbReference type="EMBL" id="JABEQN010000017">
    <property type="protein sequence ID" value="MBB2194709.1"/>
    <property type="molecule type" value="Genomic_DNA"/>
</dbReference>
<dbReference type="AlphaFoldDB" id="A0A7W4IMH2"/>
<reference evidence="3 4" key="1">
    <citation type="submission" date="2020-04" db="EMBL/GenBank/DDBJ databases">
        <title>Description of novel Gluconacetobacter.</title>
        <authorList>
            <person name="Sombolestani A."/>
        </authorList>
    </citation>
    <scope>NUCLEOTIDE SEQUENCE [LARGE SCALE GENOMIC DNA]</scope>
    <source>
        <strain evidence="2 3">LMG 1728</strain>
        <strain evidence="1 4">LMG 1731</strain>
    </source>
</reference>
<evidence type="ECO:0000313" key="2">
    <source>
        <dbReference type="EMBL" id="MBB2194709.1"/>
    </source>
</evidence>
<dbReference type="Proteomes" id="UP000561077">
    <property type="component" value="Unassembled WGS sequence"/>
</dbReference>
<keyword evidence="3" id="KW-1185">Reference proteome</keyword>
<dbReference type="EMBL" id="JABEQO010000017">
    <property type="protein sequence ID" value="MBB2165573.1"/>
    <property type="molecule type" value="Genomic_DNA"/>
</dbReference>
<organism evidence="1 4">
    <name type="scientific">Gluconacetobacter dulcium</name>
    <dbReference type="NCBI Taxonomy" id="2729096"/>
    <lineage>
        <taxon>Bacteria</taxon>
        <taxon>Pseudomonadati</taxon>
        <taxon>Pseudomonadota</taxon>
        <taxon>Alphaproteobacteria</taxon>
        <taxon>Acetobacterales</taxon>
        <taxon>Acetobacteraceae</taxon>
        <taxon>Gluconacetobacter</taxon>
    </lineage>
</organism>
<name>A0A7W4IMH2_9PROT</name>
<comment type="caution">
    <text evidence="1">The sequence shown here is derived from an EMBL/GenBank/DDBJ whole genome shotgun (WGS) entry which is preliminary data.</text>
</comment>
<gene>
    <name evidence="2" type="ORF">HLH25_13920</name>
    <name evidence="1" type="ORF">HLH26_13735</name>
</gene>
<accession>A0A7W4IMH2</accession>
<protein>
    <submittedName>
        <fullName evidence="1">Uncharacterized protein</fullName>
    </submittedName>
</protein>
<evidence type="ECO:0000313" key="3">
    <source>
        <dbReference type="Proteomes" id="UP000540490"/>
    </source>
</evidence>
<dbReference type="Proteomes" id="UP000540490">
    <property type="component" value="Unassembled WGS sequence"/>
</dbReference>
<evidence type="ECO:0000313" key="1">
    <source>
        <dbReference type="EMBL" id="MBB2165573.1"/>
    </source>
</evidence>
<evidence type="ECO:0000313" key="4">
    <source>
        <dbReference type="Proteomes" id="UP000561077"/>
    </source>
</evidence>